<organism evidence="1 2">
    <name type="scientific">Desmospora profundinema</name>
    <dbReference type="NCBI Taxonomy" id="1571184"/>
    <lineage>
        <taxon>Bacteria</taxon>
        <taxon>Bacillati</taxon>
        <taxon>Bacillota</taxon>
        <taxon>Bacilli</taxon>
        <taxon>Bacillales</taxon>
        <taxon>Thermoactinomycetaceae</taxon>
        <taxon>Desmospora</taxon>
    </lineage>
</organism>
<dbReference type="PANTHER" id="PTHR41260">
    <property type="entry name" value="PROTEIN ECSC"/>
    <property type="match status" value="1"/>
</dbReference>
<dbReference type="EMBL" id="JAVDQG010000001">
    <property type="protein sequence ID" value="MDR6224298.1"/>
    <property type="molecule type" value="Genomic_DNA"/>
</dbReference>
<reference evidence="1 2" key="1">
    <citation type="submission" date="2023-07" db="EMBL/GenBank/DDBJ databases">
        <title>Genomic Encyclopedia of Type Strains, Phase IV (KMG-IV): sequencing the most valuable type-strain genomes for metagenomic binning, comparative biology and taxonomic classification.</title>
        <authorList>
            <person name="Goeker M."/>
        </authorList>
    </citation>
    <scope>NUCLEOTIDE SEQUENCE [LARGE SCALE GENOMIC DNA]</scope>
    <source>
        <strain evidence="1 2">DSM 45903</strain>
    </source>
</reference>
<dbReference type="RefSeq" id="WP_309861440.1">
    <property type="nucleotide sequence ID" value="NZ_JAVDQG010000001.1"/>
</dbReference>
<comment type="caution">
    <text evidence="1">The sequence shown here is derived from an EMBL/GenBank/DDBJ whole genome shotgun (WGS) entry which is preliminary data.</text>
</comment>
<dbReference type="PANTHER" id="PTHR41260:SF1">
    <property type="entry name" value="PROTEIN ECSC"/>
    <property type="match status" value="1"/>
</dbReference>
<protein>
    <submittedName>
        <fullName evidence="1">Uncharacterized protein (DUF697 family)</fullName>
    </submittedName>
</protein>
<sequence length="243" mass="27884">MNGEQRARLECIAWQHRMMKQASWFTQAAQSVQRKVNERIPQKVHDAMTEAVKGMVQTVLTGSEWTTSRHPVRSLSFLERERLIREKILTYRRLAAVEGAGTGAGGILLGLADFPMLLSLKMKFLYDVASLYGFDVTEDQERLYLLHIFQVTFSSGEKRTQAFLKLRNWHQTIQTFPSTKQMDWQAFQQDYRETIDLPKLLQLIPGFGAIVGAVVNHRFLNELGKTAMNAYRMRLLDSSGKSI</sequence>
<dbReference type="InterPro" id="IPR024787">
    <property type="entry name" value="EcsC"/>
</dbReference>
<proteinExistence type="predicted"/>
<accession>A0ABU1IIR5</accession>
<evidence type="ECO:0000313" key="2">
    <source>
        <dbReference type="Proteomes" id="UP001185012"/>
    </source>
</evidence>
<name>A0ABU1IIR5_9BACL</name>
<dbReference type="Pfam" id="PF12787">
    <property type="entry name" value="EcsC"/>
    <property type="match status" value="1"/>
</dbReference>
<gene>
    <name evidence="1" type="ORF">JOE21_000286</name>
</gene>
<dbReference type="Proteomes" id="UP001185012">
    <property type="component" value="Unassembled WGS sequence"/>
</dbReference>
<evidence type="ECO:0000313" key="1">
    <source>
        <dbReference type="EMBL" id="MDR6224298.1"/>
    </source>
</evidence>
<keyword evidence="2" id="KW-1185">Reference proteome</keyword>